<organism evidence="1 2">
    <name type="scientific">Photobacterium phage PDCC-1</name>
    <dbReference type="NCBI Taxonomy" id="2664246"/>
    <lineage>
        <taxon>Viruses</taxon>
        <taxon>Duplodnaviria</taxon>
        <taxon>Heunggongvirae</taxon>
        <taxon>Uroviricota</taxon>
        <taxon>Caudoviricetes</taxon>
        <taxon>Chimalliviridae</taxon>
        <taxon>Gorgonvirinae</taxon>
        <taxon>Aphroditevirus</taxon>
        <taxon>Aphroditevirus PDCC1</taxon>
    </lineage>
</organism>
<dbReference type="GeneID" id="55624166"/>
<dbReference type="RefSeq" id="YP_009853482.1">
    <property type="nucleotide sequence ID" value="NC_048821.1"/>
</dbReference>
<protein>
    <submittedName>
        <fullName evidence="1">Uncharacterized protein</fullName>
    </submittedName>
</protein>
<accession>A0A6B9J3V1</accession>
<evidence type="ECO:0000313" key="2">
    <source>
        <dbReference type="Proteomes" id="UP000437974"/>
    </source>
</evidence>
<sequence>MLIKKIDNTVALPSVQDGYRRGMIMRHQEEQGTFLSITMIAGPGTPLFHLSNVVCGNPEEALAQLTAIDRDYRTAEVYGDFTPEVVSYLRKHNYYVNLIPYPLFQMIKELKIHRVYDVDDLEFQDHVKIGTVFESDSELTYQQSGDAYDSVDAVLVSIEPINTFERLMAVLKLISTKVKKANVYIQCGNGLSKLMTEKGMVHHVY</sequence>
<name>A0A6B9J3V1_9CAUD</name>
<dbReference type="Proteomes" id="UP000437974">
    <property type="component" value="Segment"/>
</dbReference>
<proteinExistence type="predicted"/>
<keyword evidence="2" id="KW-1185">Reference proteome</keyword>
<evidence type="ECO:0000313" key="1">
    <source>
        <dbReference type="EMBL" id="QGZ14493.1"/>
    </source>
</evidence>
<dbReference type="KEGG" id="vg:55624166"/>
<reference evidence="1 2" key="1">
    <citation type="submission" date="2019-10" db="EMBL/GenBank/DDBJ databases">
        <title>Draft genome sequence of Photobacterium phage PDCC-1.</title>
        <authorList>
            <person name="Quiroz-Guzman E."/>
        </authorList>
    </citation>
    <scope>NUCLEOTIDE SEQUENCE [LARGE SCALE GENOMIC DNA]</scope>
</reference>
<dbReference type="EMBL" id="MN562221">
    <property type="protein sequence ID" value="QGZ14493.1"/>
    <property type="molecule type" value="Genomic_DNA"/>
</dbReference>